<organism evidence="1 2">
    <name type="scientific">Brachionus calyciflorus</name>
    <dbReference type="NCBI Taxonomy" id="104777"/>
    <lineage>
        <taxon>Eukaryota</taxon>
        <taxon>Metazoa</taxon>
        <taxon>Spiralia</taxon>
        <taxon>Gnathifera</taxon>
        <taxon>Rotifera</taxon>
        <taxon>Eurotatoria</taxon>
        <taxon>Monogononta</taxon>
        <taxon>Pseudotrocha</taxon>
        <taxon>Ploima</taxon>
        <taxon>Brachionidae</taxon>
        <taxon>Brachionus</taxon>
    </lineage>
</organism>
<dbReference type="AlphaFoldDB" id="A0A814IRY8"/>
<dbReference type="Proteomes" id="UP000663879">
    <property type="component" value="Unassembled WGS sequence"/>
</dbReference>
<proteinExistence type="predicted"/>
<comment type="caution">
    <text evidence="1">The sequence shown here is derived from an EMBL/GenBank/DDBJ whole genome shotgun (WGS) entry which is preliminary data.</text>
</comment>
<name>A0A814IRY8_9BILA</name>
<reference evidence="1" key="1">
    <citation type="submission" date="2021-02" db="EMBL/GenBank/DDBJ databases">
        <authorList>
            <person name="Nowell W R."/>
        </authorList>
    </citation>
    <scope>NUCLEOTIDE SEQUENCE</scope>
    <source>
        <strain evidence="1">Ploen Becks lab</strain>
    </source>
</reference>
<gene>
    <name evidence="1" type="ORF">OXX778_LOCUS17699</name>
</gene>
<evidence type="ECO:0000313" key="2">
    <source>
        <dbReference type="Proteomes" id="UP000663879"/>
    </source>
</evidence>
<accession>A0A814IRY8</accession>
<keyword evidence="2" id="KW-1185">Reference proteome</keyword>
<evidence type="ECO:0000313" key="1">
    <source>
        <dbReference type="EMBL" id="CAF1027683.1"/>
    </source>
</evidence>
<dbReference type="EMBL" id="CAJNOC010004608">
    <property type="protein sequence ID" value="CAF1027683.1"/>
    <property type="molecule type" value="Genomic_DNA"/>
</dbReference>
<feature type="non-terminal residue" evidence="1">
    <location>
        <position position="198"/>
    </location>
</feature>
<protein>
    <submittedName>
        <fullName evidence="1">Uncharacterized protein</fullName>
    </submittedName>
</protein>
<sequence length="198" mass="24116">MDIEYITIDSDSNDDIIWIEENNEKQSFSKKRELSIENITSLAESDCKRIKNHHVPQKPQVIPIIKDEKTVFTLAEFWLHDERLDQNNYFNKIEDYKLDIDLLVWCQMEVILDVVERNSICYTVEHYYHMLNNKNKFLLLQNEYNALFEEYRSKFENTRIQRREDYFIQRDIFRQKIKLIEDKAIEANKEMKRLALLL</sequence>